<dbReference type="Proteomes" id="UP001347796">
    <property type="component" value="Unassembled WGS sequence"/>
</dbReference>
<dbReference type="EMBL" id="JAZGQO010000015">
    <property type="protein sequence ID" value="KAK6169732.1"/>
    <property type="molecule type" value="Genomic_DNA"/>
</dbReference>
<dbReference type="Gene3D" id="1.10.150.130">
    <property type="match status" value="1"/>
</dbReference>
<feature type="domain" description="Reverse transcriptase" evidence="2">
    <location>
        <begin position="64"/>
        <end position="258"/>
    </location>
</feature>
<dbReference type="InterPro" id="IPR052055">
    <property type="entry name" value="Hepadnavirus_pol/RT"/>
</dbReference>
<dbReference type="PANTHER" id="PTHR33050">
    <property type="entry name" value="REVERSE TRANSCRIPTASE DOMAIN-CONTAINING PROTEIN"/>
    <property type="match status" value="1"/>
</dbReference>
<dbReference type="SUPFAM" id="SSF47823">
    <property type="entry name" value="lambda integrase-like, N-terminal domain"/>
    <property type="match status" value="1"/>
</dbReference>
<dbReference type="InterPro" id="IPR043502">
    <property type="entry name" value="DNA/RNA_pol_sf"/>
</dbReference>
<organism evidence="3 4">
    <name type="scientific">Patella caerulea</name>
    <name type="common">Rayed Mediterranean limpet</name>
    <dbReference type="NCBI Taxonomy" id="87958"/>
    <lineage>
        <taxon>Eukaryota</taxon>
        <taxon>Metazoa</taxon>
        <taxon>Spiralia</taxon>
        <taxon>Lophotrochozoa</taxon>
        <taxon>Mollusca</taxon>
        <taxon>Gastropoda</taxon>
        <taxon>Patellogastropoda</taxon>
        <taxon>Patelloidea</taxon>
        <taxon>Patellidae</taxon>
        <taxon>Patella</taxon>
    </lineage>
</organism>
<evidence type="ECO:0000313" key="3">
    <source>
        <dbReference type="EMBL" id="KAK6169732.1"/>
    </source>
</evidence>
<gene>
    <name evidence="3" type="ORF">SNE40_020724</name>
</gene>
<dbReference type="AlphaFoldDB" id="A0AAN8J576"/>
<sequence>MQHDSWTKYLHDHPDREFILDGVCFGFSIVDSPDNLTHVECENYKSTESFRVQVEEQIIHEIREGNYRVADVKPEIVSALGAIPKSATKIRLIHDASQPPGTSLNNLVHSDCSCSYMDLREASKYISKGCYLAKVDLSAAYRSVPLHPSNFTAVGLKWTFTGDQNPTYLYDTKLPFGFCKSPQIFQKLSSAVCWILWKFFRFRAIAYLDDFLLIADTYSECYSALTCLLKLLRELGFAINWNKLVCPAQELVFLGVLINSVEMTFSLPEDKMCSFSELLTNFALKKRATRGQLETLLGQLTWASQVICGSRAFLRRIIGLKSSVVKQSHKVLLSSDFLADIHWWLTFMRVFNGTCSIRDNRPITSIQTDACREGVAGYFSGDYYYLNWCIDCPAFYDLHINIKEFIAILLSICRWYQSFSDKLVIIYSDNKSAVSWINKGTSHNSFVMSMCRLLFWICAFNNCSLYAVYYPDGLVQELNQKVARLIKKAWANSTVSTYKTHLRCYQSFCALTNMCELPANSLQLQLYIVYLANVKHLRYNSIIQYLNIVPHIHKLAGYPNPLPGDYRIELLLRGLKRELGVAQTPVAAITPQMLLAIKHCLNFNLLLDTAFWCACLIAFYVMLRPANVTVKGIFNPDFDLQQIDLLPCSWGFLLCLRKTKTIQFRERQLEVILPRINNALCPVMALQKLKLLNPAEDPFSPLIVVAQGRALTYSVFSSKLQYFFR</sequence>
<dbReference type="InterPro" id="IPR010998">
    <property type="entry name" value="Integrase_recombinase_N"/>
</dbReference>
<dbReference type="Pfam" id="PF00078">
    <property type="entry name" value="RVT_1"/>
    <property type="match status" value="1"/>
</dbReference>
<dbReference type="InterPro" id="IPR043128">
    <property type="entry name" value="Rev_trsase/Diguanyl_cyclase"/>
</dbReference>
<dbReference type="Gene3D" id="3.30.70.270">
    <property type="match status" value="1"/>
</dbReference>
<dbReference type="PANTHER" id="PTHR33050:SF8">
    <property type="entry name" value="REVERSE TRANSCRIPTASE DOMAIN-CONTAINING PROTEIN"/>
    <property type="match status" value="1"/>
</dbReference>
<evidence type="ECO:0000259" key="2">
    <source>
        <dbReference type="PROSITE" id="PS50878"/>
    </source>
</evidence>
<keyword evidence="4" id="KW-1185">Reference proteome</keyword>
<keyword evidence="1" id="KW-0238">DNA-binding</keyword>
<proteinExistence type="predicted"/>
<comment type="caution">
    <text evidence="3">The sequence shown here is derived from an EMBL/GenBank/DDBJ whole genome shotgun (WGS) entry which is preliminary data.</text>
</comment>
<reference evidence="3 4" key="1">
    <citation type="submission" date="2024-01" db="EMBL/GenBank/DDBJ databases">
        <title>The genome of the rayed Mediterranean limpet Patella caerulea (Linnaeus, 1758).</title>
        <authorList>
            <person name="Anh-Thu Weber A."/>
            <person name="Halstead-Nussloch G."/>
        </authorList>
    </citation>
    <scope>NUCLEOTIDE SEQUENCE [LARGE SCALE GENOMIC DNA]</scope>
    <source>
        <strain evidence="3">AATW-2023a</strain>
        <tissue evidence="3">Whole specimen</tissue>
    </source>
</reference>
<protein>
    <recommendedName>
        <fullName evidence="2">Reverse transcriptase domain-containing protein</fullName>
    </recommendedName>
</protein>
<dbReference type="GO" id="GO:0003677">
    <property type="term" value="F:DNA binding"/>
    <property type="evidence" value="ECO:0007669"/>
    <property type="project" value="UniProtKB-KW"/>
</dbReference>
<accession>A0AAN8J576</accession>
<dbReference type="SUPFAM" id="SSF56672">
    <property type="entry name" value="DNA/RNA polymerases"/>
    <property type="match status" value="1"/>
</dbReference>
<evidence type="ECO:0000256" key="1">
    <source>
        <dbReference type="ARBA" id="ARBA00023125"/>
    </source>
</evidence>
<name>A0AAN8J576_PATCE</name>
<dbReference type="Gene3D" id="3.10.10.10">
    <property type="entry name" value="HIV Type 1 Reverse Transcriptase, subunit A, domain 1"/>
    <property type="match status" value="1"/>
</dbReference>
<dbReference type="PROSITE" id="PS50878">
    <property type="entry name" value="RT_POL"/>
    <property type="match status" value="1"/>
</dbReference>
<dbReference type="InterPro" id="IPR000477">
    <property type="entry name" value="RT_dom"/>
</dbReference>
<evidence type="ECO:0000313" key="4">
    <source>
        <dbReference type="Proteomes" id="UP001347796"/>
    </source>
</evidence>